<comment type="caution">
    <text evidence="3">The sequence shown here is derived from an EMBL/GenBank/DDBJ whole genome shotgun (WGS) entry which is preliminary data.</text>
</comment>
<dbReference type="InterPro" id="IPR012337">
    <property type="entry name" value="RNaseH-like_sf"/>
</dbReference>
<dbReference type="InterPro" id="IPR001584">
    <property type="entry name" value="Integrase_cat-core"/>
</dbReference>
<feature type="compositionally biased region" description="Basic and acidic residues" evidence="1">
    <location>
        <begin position="614"/>
        <end position="623"/>
    </location>
</feature>
<dbReference type="InterPro" id="IPR036397">
    <property type="entry name" value="RNaseH_sf"/>
</dbReference>
<feature type="compositionally biased region" description="Low complexity" evidence="1">
    <location>
        <begin position="635"/>
        <end position="644"/>
    </location>
</feature>
<dbReference type="Proteomes" id="UP001501470">
    <property type="component" value="Unassembled WGS sequence"/>
</dbReference>
<dbReference type="EMBL" id="BAAAQD010000052">
    <property type="protein sequence ID" value="GAA1574263.1"/>
    <property type="molecule type" value="Genomic_DNA"/>
</dbReference>
<proteinExistence type="predicted"/>
<accession>A0ABP4P5L8</accession>
<name>A0ABP4P5L8_9ACTN</name>
<evidence type="ECO:0000313" key="4">
    <source>
        <dbReference type="Proteomes" id="UP001501470"/>
    </source>
</evidence>
<feature type="domain" description="Integrase catalytic" evidence="2">
    <location>
        <begin position="258"/>
        <end position="481"/>
    </location>
</feature>
<evidence type="ECO:0000313" key="3">
    <source>
        <dbReference type="EMBL" id="GAA1574263.1"/>
    </source>
</evidence>
<feature type="compositionally biased region" description="Basic residues" evidence="1">
    <location>
        <begin position="624"/>
        <end position="634"/>
    </location>
</feature>
<organism evidence="3 4">
    <name type="scientific">Dactylosporangium maewongense</name>
    <dbReference type="NCBI Taxonomy" id="634393"/>
    <lineage>
        <taxon>Bacteria</taxon>
        <taxon>Bacillati</taxon>
        <taxon>Actinomycetota</taxon>
        <taxon>Actinomycetes</taxon>
        <taxon>Micromonosporales</taxon>
        <taxon>Micromonosporaceae</taxon>
        <taxon>Dactylosporangium</taxon>
    </lineage>
</organism>
<evidence type="ECO:0000259" key="2">
    <source>
        <dbReference type="PROSITE" id="PS50994"/>
    </source>
</evidence>
<sequence length="695" mass="76766">MRAVSRPEVLGIGDQVRAEGLVRTVVGLSGTLVRLADVHGGVTAVPLSLLQAASDFEVLDRRRRRAVPAVASLEGLPESVLVRALWWEPHILEVLHGVRPDGGPGTGPRPQYDPARHSLASREQTKAAELVAEGYAVTVATVKRRRQRYETHGLVGLVDHRADKHTTEFGRVDPRVVEAMRTAIDEATQSSTRTVGFIAWRTVQLLQQTADADPAAVPSRRTLYRLFGKLTQGRHTTGSARTRRSEANRPPPPFGQVTPCAPGELVQIDSTPLDVLVRLDDAVVGPVELTGMIDVATRTVTAAVLRPTTKAVDASVLLARTVTPEPMRPGWVDALRMSHSVLPFARLLSIDERLTHATARPVIVPETIVCDHGKVFISRTFRSSCRFLGINFQPAHKGTPTDKPHIERMLGSVATLFAQFVAGYTGSNVERRSTKVEDGPLWSMLELQELLDEWLVAAWQNRPHDELRDPAAPGRAFTPNEKYAALVEAAGYVPVALSADDYVELLPARWQAINAYGIRLNRRTYDAEGLNPLRRQRSAVKEKKGLWEIHHDPYDVSRVWVRNHRDGGWITAFWKHLHRVPTPFGELAWDHVRHERPDGTEEQLADAVAALLSRAHEGPEPPARRGRRARRVAARTRATSRAAAPPDTNATPSHSPDPADRVPPAPAPDDEEDDTPMATVIPLPLFDPFAEARRR</sequence>
<gene>
    <name evidence="3" type="ORF">GCM10009827_115150</name>
</gene>
<protein>
    <submittedName>
        <fullName evidence="3">DDE-type integrase/transposase/recombinase</fullName>
    </submittedName>
</protein>
<dbReference type="SUPFAM" id="SSF53098">
    <property type="entry name" value="Ribonuclease H-like"/>
    <property type="match status" value="1"/>
</dbReference>
<feature type="region of interest" description="Disordered" evidence="1">
    <location>
        <begin position="614"/>
        <end position="695"/>
    </location>
</feature>
<feature type="region of interest" description="Disordered" evidence="1">
    <location>
        <begin position="234"/>
        <end position="258"/>
    </location>
</feature>
<evidence type="ECO:0000256" key="1">
    <source>
        <dbReference type="SAM" id="MobiDB-lite"/>
    </source>
</evidence>
<keyword evidence="4" id="KW-1185">Reference proteome</keyword>
<dbReference type="Gene3D" id="3.30.420.10">
    <property type="entry name" value="Ribonuclease H-like superfamily/Ribonuclease H"/>
    <property type="match status" value="1"/>
</dbReference>
<reference evidence="4" key="1">
    <citation type="journal article" date="2019" name="Int. J. Syst. Evol. Microbiol.">
        <title>The Global Catalogue of Microorganisms (GCM) 10K type strain sequencing project: providing services to taxonomists for standard genome sequencing and annotation.</title>
        <authorList>
            <consortium name="The Broad Institute Genomics Platform"/>
            <consortium name="The Broad Institute Genome Sequencing Center for Infectious Disease"/>
            <person name="Wu L."/>
            <person name="Ma J."/>
        </authorList>
    </citation>
    <scope>NUCLEOTIDE SEQUENCE [LARGE SCALE GENOMIC DNA]</scope>
    <source>
        <strain evidence="4">JCM 15933</strain>
    </source>
</reference>
<dbReference type="PROSITE" id="PS50994">
    <property type="entry name" value="INTEGRASE"/>
    <property type="match status" value="1"/>
</dbReference>